<feature type="transmembrane region" description="Helical" evidence="11">
    <location>
        <begin position="20"/>
        <end position="37"/>
    </location>
</feature>
<evidence type="ECO:0000259" key="12">
    <source>
        <dbReference type="PROSITE" id="PS50893"/>
    </source>
</evidence>
<dbReference type="RefSeq" id="WP_126408704.1">
    <property type="nucleotide sequence ID" value="NZ_RXNT01000008.1"/>
</dbReference>
<dbReference type="GO" id="GO:0005886">
    <property type="term" value="C:plasma membrane"/>
    <property type="evidence" value="ECO:0007669"/>
    <property type="project" value="UniProtKB-SubCell"/>
</dbReference>
<dbReference type="InterPro" id="IPR017871">
    <property type="entry name" value="ABC_transporter-like_CS"/>
</dbReference>
<dbReference type="PROSITE" id="PS50893">
    <property type="entry name" value="ABC_TRANSPORTER_2"/>
    <property type="match status" value="1"/>
</dbReference>
<evidence type="ECO:0000256" key="7">
    <source>
        <dbReference type="ARBA" id="ARBA00022840"/>
    </source>
</evidence>
<dbReference type="InterPro" id="IPR027417">
    <property type="entry name" value="P-loop_NTPase"/>
</dbReference>
<keyword evidence="4" id="KW-1003">Cell membrane</keyword>
<organism evidence="14 15">
    <name type="scientific">Bacillus yapensis</name>
    <dbReference type="NCBI Taxonomy" id="2492960"/>
    <lineage>
        <taxon>Bacteria</taxon>
        <taxon>Bacillati</taxon>
        <taxon>Bacillota</taxon>
        <taxon>Bacilli</taxon>
        <taxon>Bacillales</taxon>
        <taxon>Bacillaceae</taxon>
        <taxon>Bacillus</taxon>
    </lineage>
</organism>
<reference evidence="14 15" key="1">
    <citation type="submission" date="2018-12" db="EMBL/GenBank/DDBJ databases">
        <title>Bacillus yapensis draft genome sequence.</title>
        <authorList>
            <person name="Yu L."/>
            <person name="Xu X."/>
            <person name="Tang X."/>
        </authorList>
    </citation>
    <scope>NUCLEOTIDE SEQUENCE [LARGE SCALE GENOMIC DNA]</scope>
    <source>
        <strain evidence="14 15">XXST-01</strain>
    </source>
</reference>
<comment type="subcellular location">
    <subcellularLocation>
        <location evidence="1">Cell membrane</location>
        <topology evidence="1">Multi-pass membrane protein</topology>
    </subcellularLocation>
</comment>
<sequence>MFSILGKLSWFFKEYWKRYTVAIGLLILVGILDVMPPRLVGMAIDDIHVGTMTWDRVLWFIGIFMLISIVSYGITYVWHYKLFGGAYLVERKLRSRFMKHLLKMTPTFFEKNRTGDLMARATNDLKAISITAGFGILTLVDSTAFMLTILTTMAVFVSWKLTLAAILPLPIMAWLMKIYGDRIHTRFTEAQDAFGELNDRVLESVAGVRVIRAYVQERADEQLFHQLTEDVYEKNVKVAKIDSFIDPTIHVLVGLSYIIGLGYGAYLVFHQTITLGELVSFNVYLGMLIWPMFAIGELINIMQRGNASLDRVQEILAYEADVKNPDEPTKVEEPNSIDFKEVTFRYPSSKVDNLNNIKVHVARGETLGVVGKTGSGKTTLIKQLLREYPNGEGVLAISDIPLHLQNLEDTKDWLGYVPQDHFLFSKTVKENILFAKPGAAEDELQKAMRIADFQKDLEMLPEGLETLVGEKGVALSGGQKQRISIARALIKDPEILILDDSLSAVDAKTEKKIIDNIRTERSGKTTIISTHRMSAVQHADLIVVLDNGLVVEEGTHDELMAKKGWYKEQFERQQVQTAAEEEVFSL</sequence>
<dbReference type="InterPro" id="IPR003439">
    <property type="entry name" value="ABC_transporter-like_ATP-bd"/>
</dbReference>
<evidence type="ECO:0000256" key="11">
    <source>
        <dbReference type="SAM" id="Phobius"/>
    </source>
</evidence>
<dbReference type="Proteomes" id="UP000271374">
    <property type="component" value="Unassembled WGS sequence"/>
</dbReference>
<evidence type="ECO:0000313" key="14">
    <source>
        <dbReference type="EMBL" id="RTR31386.1"/>
    </source>
</evidence>
<keyword evidence="10" id="KW-0046">Antibiotic resistance</keyword>
<evidence type="ECO:0000256" key="1">
    <source>
        <dbReference type="ARBA" id="ARBA00004651"/>
    </source>
</evidence>
<dbReference type="Pfam" id="PF00664">
    <property type="entry name" value="ABC_membrane"/>
    <property type="match status" value="1"/>
</dbReference>
<comment type="similarity">
    <text evidence="2">Belongs to the ABC transporter superfamily.</text>
</comment>
<dbReference type="InterPro" id="IPR036640">
    <property type="entry name" value="ABC1_TM_sf"/>
</dbReference>
<comment type="caution">
    <text evidence="14">The sequence shown here is derived from an EMBL/GenBank/DDBJ whole genome shotgun (WGS) entry which is preliminary data.</text>
</comment>
<keyword evidence="6" id="KW-0547">Nucleotide-binding</keyword>
<dbReference type="SMART" id="SM00382">
    <property type="entry name" value="AAA"/>
    <property type="match status" value="1"/>
</dbReference>
<dbReference type="Pfam" id="PF00005">
    <property type="entry name" value="ABC_tran"/>
    <property type="match status" value="1"/>
</dbReference>
<dbReference type="SUPFAM" id="SSF52540">
    <property type="entry name" value="P-loop containing nucleoside triphosphate hydrolases"/>
    <property type="match status" value="1"/>
</dbReference>
<feature type="transmembrane region" description="Helical" evidence="11">
    <location>
        <begin position="281"/>
        <end position="301"/>
    </location>
</feature>
<dbReference type="PROSITE" id="PS00211">
    <property type="entry name" value="ABC_TRANSPORTER_1"/>
    <property type="match status" value="1"/>
</dbReference>
<protein>
    <submittedName>
        <fullName evidence="14">ATP-binding cassette domain-containing protein</fullName>
    </submittedName>
</protein>
<dbReference type="PROSITE" id="PS50929">
    <property type="entry name" value="ABC_TM1F"/>
    <property type="match status" value="1"/>
</dbReference>
<evidence type="ECO:0000256" key="9">
    <source>
        <dbReference type="ARBA" id="ARBA00023136"/>
    </source>
</evidence>
<dbReference type="InterPro" id="IPR039421">
    <property type="entry name" value="Type_1_exporter"/>
</dbReference>
<dbReference type="Gene3D" id="1.20.1560.10">
    <property type="entry name" value="ABC transporter type 1, transmembrane domain"/>
    <property type="match status" value="1"/>
</dbReference>
<feature type="domain" description="ABC transporter" evidence="12">
    <location>
        <begin position="337"/>
        <end position="572"/>
    </location>
</feature>
<evidence type="ECO:0000313" key="15">
    <source>
        <dbReference type="Proteomes" id="UP000271374"/>
    </source>
</evidence>
<gene>
    <name evidence="14" type="ORF">EKG37_10925</name>
</gene>
<evidence type="ECO:0000259" key="13">
    <source>
        <dbReference type="PROSITE" id="PS50929"/>
    </source>
</evidence>
<dbReference type="EMBL" id="RXNT01000008">
    <property type="protein sequence ID" value="RTR31386.1"/>
    <property type="molecule type" value="Genomic_DNA"/>
</dbReference>
<keyword evidence="15" id="KW-1185">Reference proteome</keyword>
<accession>A0A431W7H2</accession>
<keyword evidence="8 11" id="KW-1133">Transmembrane helix</keyword>
<dbReference type="InterPro" id="IPR011527">
    <property type="entry name" value="ABC1_TM_dom"/>
</dbReference>
<dbReference type="GO" id="GO:0046677">
    <property type="term" value="P:response to antibiotic"/>
    <property type="evidence" value="ECO:0007669"/>
    <property type="project" value="UniProtKB-KW"/>
</dbReference>
<evidence type="ECO:0000256" key="2">
    <source>
        <dbReference type="ARBA" id="ARBA00005417"/>
    </source>
</evidence>
<feature type="transmembrane region" description="Helical" evidence="11">
    <location>
        <begin position="57"/>
        <end position="78"/>
    </location>
</feature>
<dbReference type="PANTHER" id="PTHR43394">
    <property type="entry name" value="ATP-DEPENDENT PERMEASE MDL1, MITOCHONDRIAL"/>
    <property type="match status" value="1"/>
</dbReference>
<dbReference type="FunFam" id="3.40.50.300:FF:000221">
    <property type="entry name" value="Multidrug ABC transporter ATP-binding protein"/>
    <property type="match status" value="1"/>
</dbReference>
<evidence type="ECO:0000256" key="3">
    <source>
        <dbReference type="ARBA" id="ARBA00022448"/>
    </source>
</evidence>
<dbReference type="Gene3D" id="3.40.50.300">
    <property type="entry name" value="P-loop containing nucleotide triphosphate hydrolases"/>
    <property type="match status" value="1"/>
</dbReference>
<dbReference type="GO" id="GO:0005524">
    <property type="term" value="F:ATP binding"/>
    <property type="evidence" value="ECO:0007669"/>
    <property type="project" value="UniProtKB-KW"/>
</dbReference>
<name>A0A431W7H2_9BACI</name>
<dbReference type="GO" id="GO:0016887">
    <property type="term" value="F:ATP hydrolysis activity"/>
    <property type="evidence" value="ECO:0007669"/>
    <property type="project" value="InterPro"/>
</dbReference>
<dbReference type="AlphaFoldDB" id="A0A431W7H2"/>
<keyword evidence="3" id="KW-0813">Transport</keyword>
<dbReference type="InterPro" id="IPR003593">
    <property type="entry name" value="AAA+_ATPase"/>
</dbReference>
<dbReference type="PANTHER" id="PTHR43394:SF1">
    <property type="entry name" value="ATP-BINDING CASSETTE SUB-FAMILY B MEMBER 10, MITOCHONDRIAL"/>
    <property type="match status" value="1"/>
</dbReference>
<feature type="domain" description="ABC transmembrane type-1" evidence="13">
    <location>
        <begin position="21"/>
        <end position="304"/>
    </location>
</feature>
<dbReference type="SUPFAM" id="SSF90123">
    <property type="entry name" value="ABC transporter transmembrane region"/>
    <property type="match status" value="1"/>
</dbReference>
<dbReference type="OrthoDB" id="9770415at2"/>
<feature type="transmembrane region" description="Helical" evidence="11">
    <location>
        <begin position="156"/>
        <end position="176"/>
    </location>
</feature>
<evidence type="ECO:0000256" key="10">
    <source>
        <dbReference type="ARBA" id="ARBA00023251"/>
    </source>
</evidence>
<evidence type="ECO:0000256" key="4">
    <source>
        <dbReference type="ARBA" id="ARBA00022475"/>
    </source>
</evidence>
<keyword evidence="9 11" id="KW-0472">Membrane</keyword>
<dbReference type="GO" id="GO:0015421">
    <property type="term" value="F:ABC-type oligopeptide transporter activity"/>
    <property type="evidence" value="ECO:0007669"/>
    <property type="project" value="TreeGrafter"/>
</dbReference>
<evidence type="ECO:0000256" key="8">
    <source>
        <dbReference type="ARBA" id="ARBA00022989"/>
    </source>
</evidence>
<evidence type="ECO:0000256" key="6">
    <source>
        <dbReference type="ARBA" id="ARBA00022741"/>
    </source>
</evidence>
<keyword evidence="7 14" id="KW-0067">ATP-binding</keyword>
<dbReference type="CDD" id="cd18541">
    <property type="entry name" value="ABC_6TM_TmrB_like"/>
    <property type="match status" value="1"/>
</dbReference>
<dbReference type="FunFam" id="1.20.1560.10:FF:000011">
    <property type="entry name" value="Multidrug ABC transporter ATP-binding protein"/>
    <property type="match status" value="1"/>
</dbReference>
<proteinExistence type="inferred from homology"/>
<keyword evidence="5 11" id="KW-0812">Transmembrane</keyword>
<feature type="transmembrane region" description="Helical" evidence="11">
    <location>
        <begin position="127"/>
        <end position="150"/>
    </location>
</feature>
<evidence type="ECO:0000256" key="5">
    <source>
        <dbReference type="ARBA" id="ARBA00022692"/>
    </source>
</evidence>
<feature type="transmembrane region" description="Helical" evidence="11">
    <location>
        <begin position="249"/>
        <end position="269"/>
    </location>
</feature>